<proteinExistence type="predicted"/>
<protein>
    <submittedName>
        <fullName evidence="1">Uncharacterized protein</fullName>
    </submittedName>
</protein>
<name>A0A512JQM6_9HYPH</name>
<dbReference type="EMBL" id="BJZV01000034">
    <property type="protein sequence ID" value="GEP12249.1"/>
    <property type="molecule type" value="Genomic_DNA"/>
</dbReference>
<reference evidence="1 2" key="1">
    <citation type="submission" date="2019-07" db="EMBL/GenBank/DDBJ databases">
        <title>Whole genome shotgun sequence of Methylobacterium gnaphalii NBRC 107716.</title>
        <authorList>
            <person name="Hosoyama A."/>
            <person name="Uohara A."/>
            <person name="Ohji S."/>
            <person name="Ichikawa N."/>
        </authorList>
    </citation>
    <scope>NUCLEOTIDE SEQUENCE [LARGE SCALE GENOMIC DNA]</scope>
    <source>
        <strain evidence="1 2">NBRC 107716</strain>
    </source>
</reference>
<dbReference type="AlphaFoldDB" id="A0A512JQM6"/>
<dbReference type="RefSeq" id="WP_147048636.1">
    <property type="nucleotide sequence ID" value="NZ_BJZV01000034.1"/>
</dbReference>
<evidence type="ECO:0000313" key="2">
    <source>
        <dbReference type="Proteomes" id="UP000321750"/>
    </source>
</evidence>
<gene>
    <name evidence="1" type="ORF">MGN01_40940</name>
</gene>
<evidence type="ECO:0000313" key="1">
    <source>
        <dbReference type="EMBL" id="GEP12249.1"/>
    </source>
</evidence>
<dbReference type="Proteomes" id="UP000321750">
    <property type="component" value="Unassembled WGS sequence"/>
</dbReference>
<organism evidence="1 2">
    <name type="scientific">Methylobacterium gnaphalii</name>
    <dbReference type="NCBI Taxonomy" id="1010610"/>
    <lineage>
        <taxon>Bacteria</taxon>
        <taxon>Pseudomonadati</taxon>
        <taxon>Pseudomonadota</taxon>
        <taxon>Alphaproteobacteria</taxon>
        <taxon>Hyphomicrobiales</taxon>
        <taxon>Methylobacteriaceae</taxon>
        <taxon>Methylobacterium</taxon>
    </lineage>
</organism>
<comment type="caution">
    <text evidence="1">The sequence shown here is derived from an EMBL/GenBank/DDBJ whole genome shotgun (WGS) entry which is preliminary data.</text>
</comment>
<sequence length="229" mass="24294">MADRFWPPALRYSEALFQLVNTSRSGGQSMTGQEQVVVSPAARWKASLTVPIADRRSGDHQDQVLALRSLVRGGRATTIVVPIRDGRGPAHRAGLVPCKGRVLHSDGSPFSDGSGYAQGYSGAALSGAAALNAVQIVVTLATGLQPLPGMRFSMPDGRLHEVGNVIAFDGASRWTIGITPWLRAAYDDGTELDFETAVCRMRLASDDAAALSLTLNRFGSAAFELVEAL</sequence>
<accession>A0A512JQM6</accession>
<keyword evidence="2" id="KW-1185">Reference proteome</keyword>
<dbReference type="OrthoDB" id="7594100at2"/>